<keyword evidence="3" id="KW-0804">Transcription</keyword>
<evidence type="ECO:0000313" key="6">
    <source>
        <dbReference type="Proteomes" id="UP000265955"/>
    </source>
</evidence>
<dbReference type="InterPro" id="IPR050204">
    <property type="entry name" value="AraC_XylS_family_regulators"/>
</dbReference>
<reference evidence="6" key="1">
    <citation type="submission" date="2018-09" db="EMBL/GenBank/DDBJ databases">
        <authorList>
            <person name="Zhu H."/>
        </authorList>
    </citation>
    <scope>NUCLEOTIDE SEQUENCE [LARGE SCALE GENOMIC DNA]</scope>
    <source>
        <strain evidence="6">K1R23-30</strain>
    </source>
</reference>
<dbReference type="InterPro" id="IPR018060">
    <property type="entry name" value="HTH_AraC"/>
</dbReference>
<dbReference type="PANTHER" id="PTHR46796:SF12">
    <property type="entry name" value="HTH-TYPE DNA-BINDING TRANSCRIPTIONAL ACTIVATOR EUTR"/>
    <property type="match status" value="1"/>
</dbReference>
<dbReference type="OrthoDB" id="185346at2"/>
<feature type="domain" description="HTH araC/xylS-type" evidence="4">
    <location>
        <begin position="105"/>
        <end position="166"/>
    </location>
</feature>
<evidence type="ECO:0000256" key="3">
    <source>
        <dbReference type="ARBA" id="ARBA00023163"/>
    </source>
</evidence>
<proteinExistence type="predicted"/>
<dbReference type="GO" id="GO:0043565">
    <property type="term" value="F:sequence-specific DNA binding"/>
    <property type="evidence" value="ECO:0007669"/>
    <property type="project" value="InterPro"/>
</dbReference>
<organism evidence="5 6">
    <name type="scientific">Noviherbaspirillum saxi</name>
    <dbReference type="NCBI Taxonomy" id="2320863"/>
    <lineage>
        <taxon>Bacteria</taxon>
        <taxon>Pseudomonadati</taxon>
        <taxon>Pseudomonadota</taxon>
        <taxon>Betaproteobacteria</taxon>
        <taxon>Burkholderiales</taxon>
        <taxon>Oxalobacteraceae</taxon>
        <taxon>Noviherbaspirillum</taxon>
    </lineage>
</organism>
<evidence type="ECO:0000256" key="1">
    <source>
        <dbReference type="ARBA" id="ARBA00023015"/>
    </source>
</evidence>
<dbReference type="SMART" id="SM00342">
    <property type="entry name" value="HTH_ARAC"/>
    <property type="match status" value="1"/>
</dbReference>
<protein>
    <submittedName>
        <fullName evidence="5">Helix-turn-helix domain-containing protein</fullName>
    </submittedName>
</protein>
<evidence type="ECO:0000256" key="2">
    <source>
        <dbReference type="ARBA" id="ARBA00023125"/>
    </source>
</evidence>
<dbReference type="Gene3D" id="1.10.10.60">
    <property type="entry name" value="Homeodomain-like"/>
    <property type="match status" value="1"/>
</dbReference>
<dbReference type="GO" id="GO:0003700">
    <property type="term" value="F:DNA-binding transcription factor activity"/>
    <property type="evidence" value="ECO:0007669"/>
    <property type="project" value="InterPro"/>
</dbReference>
<gene>
    <name evidence="5" type="ORF">D3871_25780</name>
</gene>
<accession>A0A3A3FG48</accession>
<dbReference type="Pfam" id="PF12833">
    <property type="entry name" value="HTH_18"/>
    <property type="match status" value="1"/>
</dbReference>
<evidence type="ECO:0000259" key="4">
    <source>
        <dbReference type="PROSITE" id="PS01124"/>
    </source>
</evidence>
<comment type="caution">
    <text evidence="5">The sequence shown here is derived from an EMBL/GenBank/DDBJ whole genome shotgun (WGS) entry which is preliminary data.</text>
</comment>
<keyword evidence="2" id="KW-0238">DNA-binding</keyword>
<dbReference type="AlphaFoldDB" id="A0A3A3FG48"/>
<name>A0A3A3FG48_9BURK</name>
<dbReference type="PROSITE" id="PS01124">
    <property type="entry name" value="HTH_ARAC_FAMILY_2"/>
    <property type="match status" value="1"/>
</dbReference>
<dbReference type="Proteomes" id="UP000265955">
    <property type="component" value="Unassembled WGS sequence"/>
</dbReference>
<dbReference type="EMBL" id="QYUO01000003">
    <property type="protein sequence ID" value="RJF92067.1"/>
    <property type="molecule type" value="Genomic_DNA"/>
</dbReference>
<sequence>MRLTMPVAQEESEIVLRASAGKPGYPMTHDINISIRPDHTGIAARAVQHHHELRVATASDADDHARNLSRWNQEYDQFSAGVFSGKITELWLTKTQLFLESTNQVSRRTLQYCFEEVVGMSPLNFLRTVRLNAVRRELFFKCQLGQVTEVAMSWGFRHLSQFASDFIARLTACDFFWCHWHGCTCAGARLP</sequence>
<evidence type="ECO:0000313" key="5">
    <source>
        <dbReference type="EMBL" id="RJF92067.1"/>
    </source>
</evidence>
<keyword evidence="1" id="KW-0805">Transcription regulation</keyword>
<keyword evidence="6" id="KW-1185">Reference proteome</keyword>
<dbReference type="PANTHER" id="PTHR46796">
    <property type="entry name" value="HTH-TYPE TRANSCRIPTIONAL ACTIVATOR RHAS-RELATED"/>
    <property type="match status" value="1"/>
</dbReference>